<dbReference type="EMBL" id="JBHSPB010000002">
    <property type="protein sequence ID" value="MFC5719437.1"/>
    <property type="molecule type" value="Genomic_DNA"/>
</dbReference>
<evidence type="ECO:0000313" key="4">
    <source>
        <dbReference type="Proteomes" id="UP001596083"/>
    </source>
</evidence>
<dbReference type="SUPFAM" id="SSF52799">
    <property type="entry name" value="(Phosphotyrosine protein) phosphatases II"/>
    <property type="match status" value="1"/>
</dbReference>
<dbReference type="InterPro" id="IPR029021">
    <property type="entry name" value="Prot-tyrosine_phosphatase-like"/>
</dbReference>
<organism evidence="3 4">
    <name type="scientific">Streptomyces gamaensis</name>
    <dbReference type="NCBI Taxonomy" id="1763542"/>
    <lineage>
        <taxon>Bacteria</taxon>
        <taxon>Bacillati</taxon>
        <taxon>Actinomycetota</taxon>
        <taxon>Actinomycetes</taxon>
        <taxon>Kitasatosporales</taxon>
        <taxon>Streptomycetaceae</taxon>
        <taxon>Streptomyces</taxon>
    </lineage>
</organism>
<dbReference type="Pfam" id="PF13350">
    <property type="entry name" value="Y_phosphatase3"/>
    <property type="match status" value="1"/>
</dbReference>
<comment type="caution">
    <text evidence="3">The sequence shown here is derived from an EMBL/GenBank/DDBJ whole genome shotgun (WGS) entry which is preliminary data.</text>
</comment>
<name>A0ABW0YV88_9ACTN</name>
<dbReference type="InterPro" id="IPR026893">
    <property type="entry name" value="Tyr/Ser_Pase_IphP-type"/>
</dbReference>
<evidence type="ECO:0000256" key="1">
    <source>
        <dbReference type="ARBA" id="ARBA00009580"/>
    </source>
</evidence>
<keyword evidence="2" id="KW-0732">Signal</keyword>
<reference evidence="4" key="1">
    <citation type="journal article" date="2019" name="Int. J. Syst. Evol. Microbiol.">
        <title>The Global Catalogue of Microorganisms (GCM) 10K type strain sequencing project: providing services to taxonomists for standard genome sequencing and annotation.</title>
        <authorList>
            <consortium name="The Broad Institute Genomics Platform"/>
            <consortium name="The Broad Institute Genome Sequencing Center for Infectious Disease"/>
            <person name="Wu L."/>
            <person name="Ma J."/>
        </authorList>
    </citation>
    <scope>NUCLEOTIDE SEQUENCE [LARGE SCALE GENOMIC DNA]</scope>
    <source>
        <strain evidence="4">CGMCC 4.7304</strain>
    </source>
</reference>
<proteinExistence type="inferred from homology"/>
<dbReference type="PANTHER" id="PTHR31126">
    <property type="entry name" value="TYROSINE-PROTEIN PHOSPHATASE"/>
    <property type="match status" value="1"/>
</dbReference>
<evidence type="ECO:0000313" key="3">
    <source>
        <dbReference type="EMBL" id="MFC5719437.1"/>
    </source>
</evidence>
<accession>A0ABW0YV88</accession>
<feature type="signal peptide" evidence="2">
    <location>
        <begin position="1"/>
        <end position="30"/>
    </location>
</feature>
<dbReference type="PANTHER" id="PTHR31126:SF1">
    <property type="entry name" value="TYROSINE SPECIFIC PROTEIN PHOSPHATASES DOMAIN-CONTAINING PROTEIN"/>
    <property type="match status" value="1"/>
</dbReference>
<protein>
    <submittedName>
        <fullName evidence="3">Tyrosine-protein phosphatase</fullName>
    </submittedName>
</protein>
<dbReference type="Proteomes" id="UP001596083">
    <property type="component" value="Unassembled WGS sequence"/>
</dbReference>
<comment type="similarity">
    <text evidence="1">Belongs to the protein-tyrosine phosphatase family.</text>
</comment>
<dbReference type="RefSeq" id="WP_390314520.1">
    <property type="nucleotide sequence ID" value="NZ_JBHSPB010000002.1"/>
</dbReference>
<keyword evidence="4" id="KW-1185">Reference proteome</keyword>
<feature type="chain" id="PRO_5045496536" evidence="2">
    <location>
        <begin position="31"/>
        <end position="365"/>
    </location>
</feature>
<gene>
    <name evidence="3" type="ORF">ACFP1Z_04460</name>
</gene>
<dbReference type="Gene3D" id="3.90.190.10">
    <property type="entry name" value="Protein tyrosine phosphatase superfamily"/>
    <property type="match status" value="1"/>
</dbReference>
<evidence type="ECO:0000256" key="2">
    <source>
        <dbReference type="SAM" id="SignalP"/>
    </source>
</evidence>
<sequence length="365" mass="38988">MQIPLHAQRAAPILAAAALALSLAAPASFAAETRQPVAAAAARQGTASHTIPFTEATVTDHNDGTYTVSWQAPGVRAVTVYAGGQPVAHGGDRESVTVSGLPAADRQWFRLVPDQGDPLTLADRSLHLEGAPNFRDAGGYRTADGHWVRMGVLYRSSELAQLTDADLAKLDRLGIRADYDLRAPGERAKAPDRVPRGARYVVADVAGGDVTEVPTSPEQAIELMTAGNRDYVTKDSARTVYSSLLRAAADPADEALLYHCTAGKDRTGWASAALLTALGVDRETVTRDYLASNTYRAAQNKAILDQLPPHDAAVLEPVLTARLDYLDASFDEVGKRYGTFDTYLRQGLGLDDRALAALREALLTD</sequence>